<sequence length="141" mass="15944">MYTCISTSQGFNWKHNAGNFLTVNYFDFHNAECGQPSVPARVVPMLEGYTYPRPAAPYAAPRYPYPQTGAPFAASPYPYPRTEDKWCRPILFHSEGQEDTILHSSSLIGILAFTDLFICQSHNFNSRTSEPKCEFEFVSGM</sequence>
<keyword evidence="2" id="KW-1185">Reference proteome</keyword>
<dbReference type="AlphaFoldDB" id="A0A2Z6MD47"/>
<gene>
    <name evidence="1" type="ORF">TSUD_331400</name>
</gene>
<name>A0A2Z6MD47_TRISU</name>
<dbReference type="Proteomes" id="UP000242715">
    <property type="component" value="Unassembled WGS sequence"/>
</dbReference>
<evidence type="ECO:0000313" key="2">
    <source>
        <dbReference type="Proteomes" id="UP000242715"/>
    </source>
</evidence>
<proteinExistence type="predicted"/>
<organism evidence="1 2">
    <name type="scientific">Trifolium subterraneum</name>
    <name type="common">Subterranean clover</name>
    <dbReference type="NCBI Taxonomy" id="3900"/>
    <lineage>
        <taxon>Eukaryota</taxon>
        <taxon>Viridiplantae</taxon>
        <taxon>Streptophyta</taxon>
        <taxon>Embryophyta</taxon>
        <taxon>Tracheophyta</taxon>
        <taxon>Spermatophyta</taxon>
        <taxon>Magnoliopsida</taxon>
        <taxon>eudicotyledons</taxon>
        <taxon>Gunneridae</taxon>
        <taxon>Pentapetalae</taxon>
        <taxon>rosids</taxon>
        <taxon>fabids</taxon>
        <taxon>Fabales</taxon>
        <taxon>Fabaceae</taxon>
        <taxon>Papilionoideae</taxon>
        <taxon>50 kb inversion clade</taxon>
        <taxon>NPAAA clade</taxon>
        <taxon>Hologalegina</taxon>
        <taxon>IRL clade</taxon>
        <taxon>Trifolieae</taxon>
        <taxon>Trifolium</taxon>
    </lineage>
</organism>
<reference evidence="2" key="1">
    <citation type="journal article" date="2017" name="Front. Plant Sci.">
        <title>Climate Clever Clovers: New Paradigm to Reduce the Environmental Footprint of Ruminants by Breeding Low Methanogenic Forages Utilizing Haplotype Variation.</title>
        <authorList>
            <person name="Kaur P."/>
            <person name="Appels R."/>
            <person name="Bayer P.E."/>
            <person name="Keeble-Gagnere G."/>
            <person name="Wang J."/>
            <person name="Hirakawa H."/>
            <person name="Shirasawa K."/>
            <person name="Vercoe P."/>
            <person name="Stefanova K."/>
            <person name="Durmic Z."/>
            <person name="Nichols P."/>
            <person name="Revell C."/>
            <person name="Isobe S.N."/>
            <person name="Edwards D."/>
            <person name="Erskine W."/>
        </authorList>
    </citation>
    <scope>NUCLEOTIDE SEQUENCE [LARGE SCALE GENOMIC DNA]</scope>
    <source>
        <strain evidence="2">cv. Daliak</strain>
    </source>
</reference>
<evidence type="ECO:0000313" key="1">
    <source>
        <dbReference type="EMBL" id="GAU23442.1"/>
    </source>
</evidence>
<dbReference type="EMBL" id="DF973269">
    <property type="protein sequence ID" value="GAU23442.1"/>
    <property type="molecule type" value="Genomic_DNA"/>
</dbReference>
<accession>A0A2Z6MD47</accession>
<protein>
    <submittedName>
        <fullName evidence="1">Uncharacterized protein</fullName>
    </submittedName>
</protein>